<proteinExistence type="predicted"/>
<dbReference type="Proteomes" id="UP001054945">
    <property type="component" value="Unassembled WGS sequence"/>
</dbReference>
<evidence type="ECO:0000313" key="2">
    <source>
        <dbReference type="Proteomes" id="UP001054945"/>
    </source>
</evidence>
<accession>A0AAV4XFV1</accession>
<evidence type="ECO:0000313" key="1">
    <source>
        <dbReference type="EMBL" id="GIY92924.1"/>
    </source>
</evidence>
<comment type="caution">
    <text evidence="1">The sequence shown here is derived from an EMBL/GenBank/DDBJ whole genome shotgun (WGS) entry which is preliminary data.</text>
</comment>
<name>A0AAV4XFV1_CAEEX</name>
<organism evidence="1 2">
    <name type="scientific">Caerostris extrusa</name>
    <name type="common">Bark spider</name>
    <name type="synonym">Caerostris bankana</name>
    <dbReference type="NCBI Taxonomy" id="172846"/>
    <lineage>
        <taxon>Eukaryota</taxon>
        <taxon>Metazoa</taxon>
        <taxon>Ecdysozoa</taxon>
        <taxon>Arthropoda</taxon>
        <taxon>Chelicerata</taxon>
        <taxon>Arachnida</taxon>
        <taxon>Araneae</taxon>
        <taxon>Araneomorphae</taxon>
        <taxon>Entelegynae</taxon>
        <taxon>Araneoidea</taxon>
        <taxon>Araneidae</taxon>
        <taxon>Caerostris</taxon>
    </lineage>
</organism>
<protein>
    <submittedName>
        <fullName evidence="1">Uncharacterized protein</fullName>
    </submittedName>
</protein>
<gene>
    <name evidence="1" type="ORF">CEXT_203881</name>
</gene>
<dbReference type="AlphaFoldDB" id="A0AAV4XFV1"/>
<reference evidence="1 2" key="1">
    <citation type="submission" date="2021-06" db="EMBL/GenBank/DDBJ databases">
        <title>Caerostris extrusa draft genome.</title>
        <authorList>
            <person name="Kono N."/>
            <person name="Arakawa K."/>
        </authorList>
    </citation>
    <scope>NUCLEOTIDE SEQUENCE [LARGE SCALE GENOMIC DNA]</scope>
</reference>
<dbReference type="EMBL" id="BPLR01017602">
    <property type="protein sequence ID" value="GIY92924.1"/>
    <property type="molecule type" value="Genomic_DNA"/>
</dbReference>
<keyword evidence="2" id="KW-1185">Reference proteome</keyword>
<sequence>MRRKQTSRLPPTSLQLGKTELRQSLAFTCKNTVMSRNLSEELSFFFFTLAEKKKRSFGFACLASRSVGRKTLAFIQTDSVIKATGSAAFEKDLNLNGR</sequence>